<protein>
    <recommendedName>
        <fullName evidence="4">G domain-containing protein</fullName>
    </recommendedName>
</protein>
<sequence>METYKPHNYEATHLRILLHGPVGAGKSSFINSVDSVLKGRITSQAPTDATSGGSFTIRYKTYKIRQDNGGIYSFVFNDLMGLEERANTGVHMEDLKLALSGHVREGYQFNPKLKMQKGDQFYNPSPTLNDRVHVLVSVIPAASISLLSQEVAKKMRDVRLAASEMGKSRNNSCFSFCGLMVLIRFLYLQGFPRWLFSPKSMKPVLRCKKTSTMSIRAST</sequence>
<dbReference type="InterPro" id="IPR027417">
    <property type="entry name" value="P-loop_NTPase"/>
</dbReference>
<evidence type="ECO:0008006" key="4">
    <source>
        <dbReference type="Google" id="ProtNLM"/>
    </source>
</evidence>
<evidence type="ECO:0000256" key="1">
    <source>
        <dbReference type="SAM" id="Phobius"/>
    </source>
</evidence>
<proteinExistence type="predicted"/>
<dbReference type="PANTHER" id="PTHR14241">
    <property type="entry name" value="INTERFERON-INDUCED PROTEIN 44"/>
    <property type="match status" value="1"/>
</dbReference>
<dbReference type="AlphaFoldDB" id="A0A671UVS8"/>
<dbReference type="Proteomes" id="UP000472265">
    <property type="component" value="Chromosome 23"/>
</dbReference>
<reference evidence="2" key="3">
    <citation type="submission" date="2025-09" db="UniProtKB">
        <authorList>
            <consortium name="Ensembl"/>
        </authorList>
    </citation>
    <scope>IDENTIFICATION</scope>
</reference>
<feature type="transmembrane region" description="Helical" evidence="1">
    <location>
        <begin position="173"/>
        <end position="191"/>
    </location>
</feature>
<dbReference type="PANTHER" id="PTHR14241:SF1">
    <property type="entry name" value="INTERFERON-INDUCED PROTEIN 44-RELATED"/>
    <property type="match status" value="1"/>
</dbReference>
<name>A0A671UVS8_SPAAU</name>
<dbReference type="SUPFAM" id="SSF52540">
    <property type="entry name" value="P-loop containing nucleoside triphosphate hydrolases"/>
    <property type="match status" value="1"/>
</dbReference>
<reference evidence="2" key="2">
    <citation type="submission" date="2025-08" db="UniProtKB">
        <authorList>
            <consortium name="Ensembl"/>
        </authorList>
    </citation>
    <scope>IDENTIFICATION</scope>
</reference>
<dbReference type="Gene3D" id="3.40.50.300">
    <property type="entry name" value="P-loop containing nucleotide triphosphate hydrolases"/>
    <property type="match status" value="1"/>
</dbReference>
<dbReference type="GO" id="GO:0006955">
    <property type="term" value="P:immune response"/>
    <property type="evidence" value="ECO:0007669"/>
    <property type="project" value="TreeGrafter"/>
</dbReference>
<keyword evidence="1" id="KW-0812">Transmembrane</keyword>
<keyword evidence="1" id="KW-0472">Membrane</keyword>
<dbReference type="CDD" id="cd00882">
    <property type="entry name" value="Ras_like_GTPase"/>
    <property type="match status" value="1"/>
</dbReference>
<accession>A0A671UVS8</accession>
<gene>
    <name evidence="2" type="primary">LOC115574828</name>
</gene>
<evidence type="ECO:0000313" key="2">
    <source>
        <dbReference type="Ensembl" id="ENSSAUP00010018547.1"/>
    </source>
</evidence>
<organism evidence="2 3">
    <name type="scientific">Sparus aurata</name>
    <name type="common">Gilthead sea bream</name>
    <dbReference type="NCBI Taxonomy" id="8175"/>
    <lineage>
        <taxon>Eukaryota</taxon>
        <taxon>Metazoa</taxon>
        <taxon>Chordata</taxon>
        <taxon>Craniata</taxon>
        <taxon>Vertebrata</taxon>
        <taxon>Euteleostomi</taxon>
        <taxon>Actinopterygii</taxon>
        <taxon>Neopterygii</taxon>
        <taxon>Teleostei</taxon>
        <taxon>Neoteleostei</taxon>
        <taxon>Acanthomorphata</taxon>
        <taxon>Eupercaria</taxon>
        <taxon>Spariformes</taxon>
        <taxon>Sparidae</taxon>
        <taxon>Sparus</taxon>
    </lineage>
</organism>
<reference evidence="2" key="1">
    <citation type="submission" date="2021-04" db="EMBL/GenBank/DDBJ databases">
        <authorList>
            <consortium name="Wellcome Sanger Institute Data Sharing"/>
        </authorList>
    </citation>
    <scope>NUCLEOTIDE SEQUENCE [LARGE SCALE GENOMIC DNA]</scope>
</reference>
<dbReference type="Ensembl" id="ENSSAUT00010019590.1">
    <property type="protein sequence ID" value="ENSSAUP00010018547.1"/>
    <property type="gene ID" value="ENSSAUG00010008369.1"/>
</dbReference>
<keyword evidence="3" id="KW-1185">Reference proteome</keyword>
<evidence type="ECO:0000313" key="3">
    <source>
        <dbReference type="Proteomes" id="UP000472265"/>
    </source>
</evidence>
<keyword evidence="1" id="KW-1133">Transmembrane helix</keyword>
<dbReference type="GeneTree" id="ENSGT00940000160560"/>